<dbReference type="InterPro" id="IPR002656">
    <property type="entry name" value="Acyl_transf_3_dom"/>
</dbReference>
<evidence type="ECO:0000259" key="8">
    <source>
        <dbReference type="Pfam" id="PF01757"/>
    </source>
</evidence>
<dbReference type="AlphaFoldDB" id="C2MDU9"/>
<gene>
    <name evidence="9" type="ORF">PORUE0001_1381</name>
</gene>
<evidence type="ECO:0000256" key="6">
    <source>
        <dbReference type="ARBA" id="ARBA00023136"/>
    </source>
</evidence>
<dbReference type="OrthoDB" id="9810469at2"/>
<dbReference type="GO" id="GO:0009246">
    <property type="term" value="P:enterobacterial common antigen biosynthetic process"/>
    <property type="evidence" value="ECO:0007669"/>
    <property type="project" value="TreeGrafter"/>
</dbReference>
<organism evidence="9 10">
    <name type="scientific">Porphyromonas uenonis 60-3</name>
    <dbReference type="NCBI Taxonomy" id="596327"/>
    <lineage>
        <taxon>Bacteria</taxon>
        <taxon>Pseudomonadati</taxon>
        <taxon>Bacteroidota</taxon>
        <taxon>Bacteroidia</taxon>
        <taxon>Bacteroidales</taxon>
        <taxon>Porphyromonadaceae</taxon>
        <taxon>Porphyromonas</taxon>
    </lineage>
</organism>
<dbReference type="GO" id="GO:0016413">
    <property type="term" value="F:O-acetyltransferase activity"/>
    <property type="evidence" value="ECO:0007669"/>
    <property type="project" value="TreeGrafter"/>
</dbReference>
<dbReference type="STRING" id="596327.PORUE0001_1381"/>
<dbReference type="eggNOG" id="COG3274">
    <property type="taxonomic scope" value="Bacteria"/>
</dbReference>
<dbReference type="RefSeq" id="WP_007366004.1">
    <property type="nucleotide sequence ID" value="NZ_ACLR01000214.1"/>
</dbReference>
<comment type="caution">
    <text evidence="9">The sequence shown here is derived from an EMBL/GenBank/DDBJ whole genome shotgun (WGS) entry which is preliminary data.</text>
</comment>
<feature type="transmembrane region" description="Helical" evidence="7">
    <location>
        <begin position="88"/>
        <end position="103"/>
    </location>
</feature>
<evidence type="ECO:0000256" key="1">
    <source>
        <dbReference type="ARBA" id="ARBA00004651"/>
    </source>
</evidence>
<sequence>MSEQTLRHQGLDLLRLLSVVMVIGIHTAGGYFIGEASLAERWQAAPWYALSVGAVPLFVMMSGAFMLSSERQIGSLAHFYKRRVGRKILLPLVVWSVGYYFWHCAKEQTWLAFQWYHLWYLVMLAGLYVVTPMLRWLCERIERSDSPTYGGNRGLLILTLGSYLVALTIDVYYRSYDVRQVCLLWWVQYLPYFLAGHLLARTASRLPSRSWLLTLFIGSMLLHGALLIYVPYQLLERVGVNFQPLVVLKVLSLFALCYSWRPKGRLLVSASTLYPYVMGIYLVHFAVLQVVFKLFELFLPTVTACLVVSLPLRILLIALISLGVTALMRKVPLLRQLV</sequence>
<feature type="transmembrane region" description="Helical" evidence="7">
    <location>
        <begin position="45"/>
        <end position="67"/>
    </location>
</feature>
<evidence type="ECO:0000256" key="4">
    <source>
        <dbReference type="ARBA" id="ARBA00022692"/>
    </source>
</evidence>
<feature type="transmembrane region" description="Helical" evidence="7">
    <location>
        <begin position="211"/>
        <end position="230"/>
    </location>
</feature>
<feature type="transmembrane region" description="Helical" evidence="7">
    <location>
        <begin position="155"/>
        <end position="172"/>
    </location>
</feature>
<evidence type="ECO:0000256" key="5">
    <source>
        <dbReference type="ARBA" id="ARBA00022989"/>
    </source>
</evidence>
<evidence type="ECO:0000256" key="3">
    <source>
        <dbReference type="ARBA" id="ARBA00022475"/>
    </source>
</evidence>
<feature type="domain" description="Acyltransferase 3" evidence="8">
    <location>
        <begin position="9"/>
        <end position="325"/>
    </location>
</feature>
<dbReference type="PANTHER" id="PTHR40074">
    <property type="entry name" value="O-ACETYLTRANSFERASE WECH"/>
    <property type="match status" value="1"/>
</dbReference>
<dbReference type="EMBL" id="ACLR01000214">
    <property type="protein sequence ID" value="EEK16086.1"/>
    <property type="molecule type" value="Genomic_DNA"/>
</dbReference>
<feature type="transmembrane region" description="Helical" evidence="7">
    <location>
        <begin position="298"/>
        <end position="327"/>
    </location>
</feature>
<protein>
    <recommendedName>
        <fullName evidence="8">Acyltransferase 3 domain-containing protein</fullName>
    </recommendedName>
</protein>
<evidence type="ECO:0000313" key="10">
    <source>
        <dbReference type="Proteomes" id="UP000003303"/>
    </source>
</evidence>
<keyword evidence="3" id="KW-1003">Cell membrane</keyword>
<keyword evidence="5 7" id="KW-1133">Transmembrane helix</keyword>
<comment type="similarity">
    <text evidence="2">Belongs to the acyltransferase 3 family.</text>
</comment>
<feature type="transmembrane region" description="Helical" evidence="7">
    <location>
        <begin position="242"/>
        <end position="261"/>
    </location>
</feature>
<feature type="transmembrane region" description="Helical" evidence="7">
    <location>
        <begin position="178"/>
        <end position="199"/>
    </location>
</feature>
<feature type="transmembrane region" description="Helical" evidence="7">
    <location>
        <begin position="273"/>
        <end position="292"/>
    </location>
</feature>
<dbReference type="GO" id="GO:0005886">
    <property type="term" value="C:plasma membrane"/>
    <property type="evidence" value="ECO:0007669"/>
    <property type="project" value="UniProtKB-SubCell"/>
</dbReference>
<keyword evidence="10" id="KW-1185">Reference proteome</keyword>
<dbReference type="Proteomes" id="UP000003303">
    <property type="component" value="Unassembled WGS sequence"/>
</dbReference>
<accession>C2MDU9</accession>
<comment type="subcellular location">
    <subcellularLocation>
        <location evidence="1">Cell membrane</location>
        <topology evidence="1">Multi-pass membrane protein</topology>
    </subcellularLocation>
</comment>
<evidence type="ECO:0000256" key="7">
    <source>
        <dbReference type="SAM" id="Phobius"/>
    </source>
</evidence>
<evidence type="ECO:0000313" key="9">
    <source>
        <dbReference type="EMBL" id="EEK16086.1"/>
    </source>
</evidence>
<reference evidence="9 10" key="1">
    <citation type="submission" date="2009-04" db="EMBL/GenBank/DDBJ databases">
        <authorList>
            <person name="Sebastian Y."/>
            <person name="Madupu R."/>
            <person name="Durkin A.S."/>
            <person name="Torralba M."/>
            <person name="Methe B."/>
            <person name="Sutton G.G."/>
            <person name="Strausberg R.L."/>
            <person name="Nelson K.E."/>
        </authorList>
    </citation>
    <scope>NUCLEOTIDE SEQUENCE [LARGE SCALE GENOMIC DNA]</scope>
    <source>
        <strain evidence="9 10">60-3</strain>
    </source>
</reference>
<feature type="transmembrane region" description="Helical" evidence="7">
    <location>
        <begin position="12"/>
        <end position="33"/>
    </location>
</feature>
<proteinExistence type="inferred from homology"/>
<keyword evidence="6 7" id="KW-0472">Membrane</keyword>
<keyword evidence="4 7" id="KW-0812">Transmembrane</keyword>
<dbReference type="PANTHER" id="PTHR40074:SF2">
    <property type="entry name" value="O-ACETYLTRANSFERASE WECH"/>
    <property type="match status" value="1"/>
</dbReference>
<evidence type="ECO:0000256" key="2">
    <source>
        <dbReference type="ARBA" id="ARBA00007400"/>
    </source>
</evidence>
<dbReference type="Pfam" id="PF01757">
    <property type="entry name" value="Acyl_transf_3"/>
    <property type="match status" value="1"/>
</dbReference>
<name>C2MDU9_9PORP</name>
<feature type="transmembrane region" description="Helical" evidence="7">
    <location>
        <begin position="115"/>
        <end position="134"/>
    </location>
</feature>